<proteinExistence type="inferred from homology"/>
<feature type="domain" description="Acyl-CoA dehydrogenase/oxidase N-terminal" evidence="9">
    <location>
        <begin position="7"/>
        <end position="123"/>
    </location>
</feature>
<dbReference type="SUPFAM" id="SSF56645">
    <property type="entry name" value="Acyl-CoA dehydrogenase NM domain-like"/>
    <property type="match status" value="1"/>
</dbReference>
<keyword evidence="4 6" id="KW-0274">FAD</keyword>
<dbReference type="GO" id="GO:0050660">
    <property type="term" value="F:flavin adenine dinucleotide binding"/>
    <property type="evidence" value="ECO:0007669"/>
    <property type="project" value="InterPro"/>
</dbReference>
<dbReference type="InterPro" id="IPR052161">
    <property type="entry name" value="Mycobact_Acyl-CoA_DH"/>
</dbReference>
<dbReference type="InterPro" id="IPR009075">
    <property type="entry name" value="AcylCo_DH/oxidase_C"/>
</dbReference>
<reference evidence="10" key="1">
    <citation type="submission" date="2021-04" db="EMBL/GenBank/DDBJ databases">
        <title>The complete genome sequence of Caulobacter sp. S6.</title>
        <authorList>
            <person name="Tang Y."/>
            <person name="Ouyang W."/>
            <person name="Liu Q."/>
            <person name="Huang B."/>
            <person name="Guo Z."/>
            <person name="Lei P."/>
        </authorList>
    </citation>
    <scope>NUCLEOTIDE SEQUENCE</scope>
    <source>
        <strain evidence="10">S6</strain>
    </source>
</reference>
<dbReference type="InterPro" id="IPR006091">
    <property type="entry name" value="Acyl-CoA_Oxase/DH_mid-dom"/>
</dbReference>
<dbReference type="Pfam" id="PF02771">
    <property type="entry name" value="Acyl-CoA_dh_N"/>
    <property type="match status" value="1"/>
</dbReference>
<dbReference type="InterPro" id="IPR046373">
    <property type="entry name" value="Acyl-CoA_Oxase/DH_mid-dom_sf"/>
</dbReference>
<evidence type="ECO:0000256" key="3">
    <source>
        <dbReference type="ARBA" id="ARBA00022630"/>
    </source>
</evidence>
<dbReference type="SUPFAM" id="SSF47203">
    <property type="entry name" value="Acyl-CoA dehydrogenase C-terminal domain-like"/>
    <property type="match status" value="1"/>
</dbReference>
<keyword evidence="5 6" id="KW-0560">Oxidoreductase</keyword>
<dbReference type="KEGG" id="caul:KCG34_20400"/>
<dbReference type="InterPro" id="IPR013786">
    <property type="entry name" value="AcylCoA_DH/ox_N"/>
</dbReference>
<evidence type="ECO:0000259" key="9">
    <source>
        <dbReference type="Pfam" id="PF02771"/>
    </source>
</evidence>
<keyword evidence="3 6" id="KW-0285">Flavoprotein</keyword>
<evidence type="ECO:0000259" key="7">
    <source>
        <dbReference type="Pfam" id="PF00441"/>
    </source>
</evidence>
<dbReference type="PANTHER" id="PTHR43292:SF3">
    <property type="entry name" value="ACYL-COA DEHYDROGENASE FADE29"/>
    <property type="match status" value="1"/>
</dbReference>
<dbReference type="GO" id="GO:0016627">
    <property type="term" value="F:oxidoreductase activity, acting on the CH-CH group of donors"/>
    <property type="evidence" value="ECO:0007669"/>
    <property type="project" value="InterPro"/>
</dbReference>
<evidence type="ECO:0000256" key="5">
    <source>
        <dbReference type="ARBA" id="ARBA00023002"/>
    </source>
</evidence>
<evidence type="ECO:0000313" key="10">
    <source>
        <dbReference type="EMBL" id="QUD87387.1"/>
    </source>
</evidence>
<dbReference type="EMBL" id="CP073078">
    <property type="protein sequence ID" value="QUD87387.1"/>
    <property type="molecule type" value="Genomic_DNA"/>
</dbReference>
<dbReference type="Gene3D" id="1.10.540.10">
    <property type="entry name" value="Acyl-CoA dehydrogenase/oxidase, N-terminal domain"/>
    <property type="match status" value="1"/>
</dbReference>
<sequence length="410" mass="44124">MDLAWSDTDRRFREEVRDFLAEKLTPDLMKVGKGLTSVYGDGPVGVAWQKILNAQGWGAPAWPVEYGGCDWSVVQHYIFSSELSAAGAPPQSPMGIGMCGPVLIGYGTPEQKAHYLPRMLSAEDYWCQGYSEPGSGSDLASLQMSAVADGDDFVCNGHKIWITHANYANWIFCLVRTSREEIRQRGITFILIDMKTPGVEVRPIVSLSGEHVQNEVFFTDVRVPKANVVGQVGDGWTVAKYLMQFERGGHAASPGLSGRLNKIRAMASSESDGAGGRLIDDPAFRAKLAQAGVEIAALEGVELRLMASLSQGAAPGPESSMLKTVATELSQKLTELAIEAAAHFIAPFQPHRTSPGGPVPGFTPPGDNFAAGPEHSWTVMAKYLNDRAGSIYAGTNEIQRNIMAKAVLGL</sequence>
<feature type="domain" description="Acyl-CoA oxidase/dehydrogenase middle" evidence="8">
    <location>
        <begin position="127"/>
        <end position="221"/>
    </location>
</feature>
<evidence type="ECO:0000256" key="1">
    <source>
        <dbReference type="ARBA" id="ARBA00001974"/>
    </source>
</evidence>
<dbReference type="GO" id="GO:0005886">
    <property type="term" value="C:plasma membrane"/>
    <property type="evidence" value="ECO:0007669"/>
    <property type="project" value="TreeGrafter"/>
</dbReference>
<dbReference type="InterPro" id="IPR037069">
    <property type="entry name" value="AcylCoA_DH/ox_N_sf"/>
</dbReference>
<evidence type="ECO:0000256" key="6">
    <source>
        <dbReference type="RuleBase" id="RU362125"/>
    </source>
</evidence>
<dbReference type="Gene3D" id="2.40.110.10">
    <property type="entry name" value="Butyryl-CoA Dehydrogenase, subunit A, domain 2"/>
    <property type="match status" value="1"/>
</dbReference>
<comment type="cofactor">
    <cofactor evidence="1 6">
        <name>FAD</name>
        <dbReference type="ChEBI" id="CHEBI:57692"/>
    </cofactor>
</comment>
<dbReference type="Gene3D" id="1.20.140.10">
    <property type="entry name" value="Butyryl-CoA Dehydrogenase, subunit A, domain 3"/>
    <property type="match status" value="1"/>
</dbReference>
<evidence type="ECO:0000313" key="11">
    <source>
        <dbReference type="Proteomes" id="UP000676409"/>
    </source>
</evidence>
<dbReference type="Pfam" id="PF00441">
    <property type="entry name" value="Acyl-CoA_dh_1"/>
    <property type="match status" value="1"/>
</dbReference>
<dbReference type="InterPro" id="IPR009100">
    <property type="entry name" value="AcylCoA_DH/oxidase_NM_dom_sf"/>
</dbReference>
<gene>
    <name evidence="10" type="ORF">KCG34_20400</name>
</gene>
<protein>
    <submittedName>
        <fullName evidence="10">Acyl-CoA dehydrogenase family protein</fullName>
    </submittedName>
</protein>
<evidence type="ECO:0000256" key="2">
    <source>
        <dbReference type="ARBA" id="ARBA00009347"/>
    </source>
</evidence>
<dbReference type="AlphaFoldDB" id="A0A975FYW4"/>
<evidence type="ECO:0000259" key="8">
    <source>
        <dbReference type="Pfam" id="PF02770"/>
    </source>
</evidence>
<keyword evidence="11" id="KW-1185">Reference proteome</keyword>
<evidence type="ECO:0000256" key="4">
    <source>
        <dbReference type="ARBA" id="ARBA00022827"/>
    </source>
</evidence>
<dbReference type="Proteomes" id="UP000676409">
    <property type="component" value="Chromosome"/>
</dbReference>
<comment type="similarity">
    <text evidence="2 6">Belongs to the acyl-CoA dehydrogenase family.</text>
</comment>
<dbReference type="FunFam" id="2.40.110.10:FF:000011">
    <property type="entry name" value="Acyl-CoA dehydrogenase FadE34"/>
    <property type="match status" value="1"/>
</dbReference>
<accession>A0A975FYW4</accession>
<dbReference type="RefSeq" id="WP_211937439.1">
    <property type="nucleotide sequence ID" value="NZ_CP073078.1"/>
</dbReference>
<dbReference type="PANTHER" id="PTHR43292">
    <property type="entry name" value="ACYL-COA DEHYDROGENASE"/>
    <property type="match status" value="1"/>
</dbReference>
<dbReference type="InterPro" id="IPR036250">
    <property type="entry name" value="AcylCo_DH-like_C"/>
</dbReference>
<feature type="domain" description="Acyl-CoA dehydrogenase/oxidase C-terminal" evidence="7">
    <location>
        <begin position="233"/>
        <end position="340"/>
    </location>
</feature>
<organism evidence="10 11">
    <name type="scientific">Phenylobacterium montanum</name>
    <dbReference type="NCBI Taxonomy" id="2823693"/>
    <lineage>
        <taxon>Bacteria</taxon>
        <taxon>Pseudomonadati</taxon>
        <taxon>Pseudomonadota</taxon>
        <taxon>Alphaproteobacteria</taxon>
        <taxon>Caulobacterales</taxon>
        <taxon>Caulobacteraceae</taxon>
        <taxon>Phenylobacterium</taxon>
    </lineage>
</organism>
<name>A0A975FYW4_9CAUL</name>
<dbReference type="Pfam" id="PF02770">
    <property type="entry name" value="Acyl-CoA_dh_M"/>
    <property type="match status" value="1"/>
</dbReference>